<keyword evidence="2" id="KW-1185">Reference proteome</keyword>
<name>F1Z6U1_9SPHN</name>
<dbReference type="InterPro" id="IPR029058">
    <property type="entry name" value="AB_hydrolase_fold"/>
</dbReference>
<dbReference type="STRING" id="983920.Y88_2535"/>
<dbReference type="SUPFAM" id="SSF53474">
    <property type="entry name" value="alpha/beta-Hydrolases"/>
    <property type="match status" value="1"/>
</dbReference>
<dbReference type="Pfam" id="PF11288">
    <property type="entry name" value="DUF3089"/>
    <property type="match status" value="1"/>
</dbReference>
<dbReference type="Proteomes" id="UP000004728">
    <property type="component" value="Unassembled WGS sequence"/>
</dbReference>
<evidence type="ECO:0000313" key="1">
    <source>
        <dbReference type="EMBL" id="EGD59751.1"/>
    </source>
</evidence>
<dbReference type="ESTHER" id="9sphn-f1z6u1">
    <property type="family name" value="Duf_3089"/>
</dbReference>
<dbReference type="InterPro" id="IPR021440">
    <property type="entry name" value="DUF3089"/>
</dbReference>
<organism evidence="1 2">
    <name type="scientific">Novosphingobium nitrogenifigens DSM 19370</name>
    <dbReference type="NCBI Taxonomy" id="983920"/>
    <lineage>
        <taxon>Bacteria</taxon>
        <taxon>Pseudomonadati</taxon>
        <taxon>Pseudomonadota</taxon>
        <taxon>Alphaproteobacteria</taxon>
        <taxon>Sphingomonadales</taxon>
        <taxon>Sphingomonadaceae</taxon>
        <taxon>Novosphingobium</taxon>
    </lineage>
</organism>
<dbReference type="eggNOG" id="COG2267">
    <property type="taxonomic scope" value="Bacteria"/>
</dbReference>
<dbReference type="OrthoDB" id="9794645at2"/>
<accession>F1Z6U1</accession>
<dbReference type="EMBL" id="AEWJ01000025">
    <property type="protein sequence ID" value="EGD59751.1"/>
    <property type="molecule type" value="Genomic_DNA"/>
</dbReference>
<evidence type="ECO:0000313" key="2">
    <source>
        <dbReference type="Proteomes" id="UP000004728"/>
    </source>
</evidence>
<sequence length="376" mass="40477">MKRPLLAFAGLLVVMVLAAIAFLHTAGFAIESFRMAPRVAFAPQAPLPPRAYDNPALWIARPDMPGNPADYLPAGMVPERAGPAYVFFVHATSFFGRNHWNAPLTHADSQIRAAHSVQAMASAFNGESGVFAPHYRQATLGSFFIDDPASERAEAVAEGDVRLAFAQFLRTVPADAPIVLAGHDQGSLILLHLMRDIAHDGPLASRIVAVYLAGWPVYPGHDLAVAGLHPCRAPDQVDCVMSWITFAQPADPTMIHDLFAHYPALDGTHPHGEPILCVNPLTGGAAPDAPDSANRGSLALADEYHRAGLILPATGAHCDPASGILLVSHAPRIGELVLPGNNYTAYDYAIFWRNLRDDVQRRTMAWVDAHSRGHTT</sequence>
<dbReference type="InParanoid" id="F1Z6U1"/>
<reference evidence="1 2" key="1">
    <citation type="journal article" date="2012" name="J. Bacteriol.">
        <title>Draft Genome Sequence of Novosphingobium nitrogenifigens Y88T.</title>
        <authorList>
            <person name="Strabala T.J."/>
            <person name="Macdonald L."/>
            <person name="Liu V."/>
            <person name="Smit A.M."/>
        </authorList>
    </citation>
    <scope>NUCLEOTIDE SEQUENCE [LARGE SCALE GENOMIC DNA]</scope>
    <source>
        <strain evidence="1 2">DSM 19370</strain>
    </source>
</reference>
<protein>
    <recommendedName>
        <fullName evidence="3">DUF3089 domain-containing protein</fullName>
    </recommendedName>
</protein>
<proteinExistence type="predicted"/>
<gene>
    <name evidence="1" type="ORF">Y88_2535</name>
</gene>
<evidence type="ECO:0008006" key="3">
    <source>
        <dbReference type="Google" id="ProtNLM"/>
    </source>
</evidence>
<comment type="caution">
    <text evidence="1">The sequence shown here is derived from an EMBL/GenBank/DDBJ whole genome shotgun (WGS) entry which is preliminary data.</text>
</comment>
<dbReference type="AlphaFoldDB" id="F1Z6U1"/>
<dbReference type="HOGENOM" id="CLU_054175_0_0_5"/>
<dbReference type="RefSeq" id="WP_008070125.1">
    <property type="nucleotide sequence ID" value="NZ_AQWK01000003.1"/>
</dbReference>